<gene>
    <name evidence="15" type="ORF">BWK73_08120</name>
</gene>
<dbReference type="EMBL" id="MTEJ01000021">
    <property type="protein sequence ID" value="OQX14933.1"/>
    <property type="molecule type" value="Genomic_DNA"/>
</dbReference>
<dbReference type="InterPro" id="IPR001789">
    <property type="entry name" value="Sig_transdc_resp-reg_receiver"/>
</dbReference>
<evidence type="ECO:0000256" key="1">
    <source>
        <dbReference type="ARBA" id="ARBA00000085"/>
    </source>
</evidence>
<proteinExistence type="predicted"/>
<dbReference type="CDD" id="cd16922">
    <property type="entry name" value="HATPase_EvgS-ArcB-TorS-like"/>
    <property type="match status" value="1"/>
</dbReference>
<dbReference type="GO" id="GO:0005524">
    <property type="term" value="F:ATP binding"/>
    <property type="evidence" value="ECO:0007669"/>
    <property type="project" value="UniProtKB-KW"/>
</dbReference>
<dbReference type="SMART" id="SM00387">
    <property type="entry name" value="HATPase_c"/>
    <property type="match status" value="1"/>
</dbReference>
<dbReference type="Gene3D" id="1.10.287.130">
    <property type="match status" value="1"/>
</dbReference>
<dbReference type="InterPro" id="IPR003661">
    <property type="entry name" value="HisK_dim/P_dom"/>
</dbReference>
<dbReference type="PRINTS" id="PR00344">
    <property type="entry name" value="BCTRLSENSOR"/>
</dbReference>
<dbReference type="Proteomes" id="UP000192491">
    <property type="component" value="Unassembled WGS sequence"/>
</dbReference>
<dbReference type="InterPro" id="IPR005467">
    <property type="entry name" value="His_kinase_dom"/>
</dbReference>
<keyword evidence="8" id="KW-0902">Two-component regulatory system</keyword>
<evidence type="ECO:0000256" key="7">
    <source>
        <dbReference type="ARBA" id="ARBA00022840"/>
    </source>
</evidence>
<dbReference type="EC" id="2.7.13.3" evidence="2"/>
<name>A0A1Y1QVW9_9GAMM</name>
<dbReference type="InterPro" id="IPR004358">
    <property type="entry name" value="Sig_transdc_His_kin-like_C"/>
</dbReference>
<comment type="caution">
    <text evidence="15">The sequence shown here is derived from an EMBL/GenBank/DDBJ whole genome shotgun (WGS) entry which is preliminary data.</text>
</comment>
<dbReference type="PANTHER" id="PTHR45339:SF1">
    <property type="entry name" value="HYBRID SIGNAL TRANSDUCTION HISTIDINE KINASE J"/>
    <property type="match status" value="1"/>
</dbReference>
<keyword evidence="3 11" id="KW-0597">Phosphoprotein</keyword>
<dbReference type="CDD" id="cd17546">
    <property type="entry name" value="REC_hyHK_CKI1_RcsC-like"/>
    <property type="match status" value="1"/>
</dbReference>
<evidence type="ECO:0000256" key="4">
    <source>
        <dbReference type="ARBA" id="ARBA00022679"/>
    </source>
</evidence>
<accession>A0A1Y1QVW9</accession>
<dbReference type="FunFam" id="3.30.565.10:FF:000010">
    <property type="entry name" value="Sensor histidine kinase RcsC"/>
    <property type="match status" value="1"/>
</dbReference>
<evidence type="ECO:0000313" key="16">
    <source>
        <dbReference type="Proteomes" id="UP000192491"/>
    </source>
</evidence>
<evidence type="ECO:0000256" key="2">
    <source>
        <dbReference type="ARBA" id="ARBA00012438"/>
    </source>
</evidence>
<dbReference type="AlphaFoldDB" id="A0A1Y1QVW9"/>
<dbReference type="SUPFAM" id="SSF52172">
    <property type="entry name" value="CheY-like"/>
    <property type="match status" value="1"/>
</dbReference>
<evidence type="ECO:0000256" key="11">
    <source>
        <dbReference type="PROSITE-ProRule" id="PRU00169"/>
    </source>
</evidence>
<evidence type="ECO:0000256" key="9">
    <source>
        <dbReference type="ARBA" id="ARBA00064003"/>
    </source>
</evidence>
<evidence type="ECO:0000259" key="14">
    <source>
        <dbReference type="PROSITE" id="PS50110"/>
    </source>
</evidence>
<evidence type="ECO:0000256" key="6">
    <source>
        <dbReference type="ARBA" id="ARBA00022777"/>
    </source>
</evidence>
<dbReference type="Gene3D" id="3.40.50.2300">
    <property type="match status" value="1"/>
</dbReference>
<dbReference type="SMART" id="SM00448">
    <property type="entry name" value="REC"/>
    <property type="match status" value="1"/>
</dbReference>
<dbReference type="Pfam" id="PF02518">
    <property type="entry name" value="HATPase_c"/>
    <property type="match status" value="1"/>
</dbReference>
<dbReference type="PANTHER" id="PTHR45339">
    <property type="entry name" value="HYBRID SIGNAL TRANSDUCTION HISTIDINE KINASE J"/>
    <property type="match status" value="1"/>
</dbReference>
<reference evidence="15 16" key="1">
    <citation type="submission" date="2017-01" db="EMBL/GenBank/DDBJ databases">
        <title>Novel large sulfur bacteria in the metagenomes of groundwater-fed chemosynthetic microbial mats in the Lake Huron basin.</title>
        <authorList>
            <person name="Sharrar A.M."/>
            <person name="Flood B.E."/>
            <person name="Bailey J.V."/>
            <person name="Jones D.S."/>
            <person name="Biddanda B."/>
            <person name="Ruberg S.A."/>
            <person name="Marcus D.N."/>
            <person name="Dick G.J."/>
        </authorList>
    </citation>
    <scope>NUCLEOTIDE SEQUENCE [LARGE SCALE GENOMIC DNA]</scope>
    <source>
        <strain evidence="15">A8</strain>
    </source>
</reference>
<keyword evidence="6" id="KW-0418">Kinase</keyword>
<dbReference type="GO" id="GO:0000155">
    <property type="term" value="F:phosphorelay sensor kinase activity"/>
    <property type="evidence" value="ECO:0007669"/>
    <property type="project" value="InterPro"/>
</dbReference>
<dbReference type="Pfam" id="PF00072">
    <property type="entry name" value="Response_reg"/>
    <property type="match status" value="1"/>
</dbReference>
<keyword evidence="7" id="KW-0067">ATP-binding</keyword>
<evidence type="ECO:0000313" key="15">
    <source>
        <dbReference type="EMBL" id="OQX14933.1"/>
    </source>
</evidence>
<dbReference type="SUPFAM" id="SSF47384">
    <property type="entry name" value="Homodimeric domain of signal transducing histidine kinase"/>
    <property type="match status" value="1"/>
</dbReference>
<comment type="catalytic activity">
    <reaction evidence="1">
        <text>ATP + protein L-histidine = ADP + protein N-phospho-L-histidine.</text>
        <dbReference type="EC" id="2.7.13.3"/>
    </reaction>
</comment>
<dbReference type="PROSITE" id="PS50110">
    <property type="entry name" value="RESPONSE_REGULATORY"/>
    <property type="match status" value="1"/>
</dbReference>
<evidence type="ECO:0000256" key="5">
    <source>
        <dbReference type="ARBA" id="ARBA00022741"/>
    </source>
</evidence>
<dbReference type="InterPro" id="IPR036890">
    <property type="entry name" value="HATPase_C_sf"/>
</dbReference>
<dbReference type="SMART" id="SM00388">
    <property type="entry name" value="HisKA"/>
    <property type="match status" value="1"/>
</dbReference>
<dbReference type="FunFam" id="1.10.287.130:FF:000002">
    <property type="entry name" value="Two-component osmosensing histidine kinase"/>
    <property type="match status" value="1"/>
</dbReference>
<dbReference type="Gene3D" id="3.30.565.10">
    <property type="entry name" value="Histidine kinase-like ATPase, C-terminal domain"/>
    <property type="match status" value="1"/>
</dbReference>
<feature type="domain" description="Histidine kinase" evidence="13">
    <location>
        <begin position="92"/>
        <end position="309"/>
    </location>
</feature>
<keyword evidence="12" id="KW-0175">Coiled coil</keyword>
<sequence>MLNSISNALQPETMSAELVARLEKRLERERNARKQAEQLLESKSLELYQANQELRAVADSLEQTVTERTRELVEARDQAMAANRAKSAFLAAMSHEIRTPMNGIIGMTTLLQHTTLESEQRLQVDTILQSAQSLLGIINDILDISRLEAGKLELLDEGFLICDILPNIIATMRSIAAQKQLTLDVCIAEDLPTRLHGDSLRLRQVLLNLVGNALKFTERGSVQVRISHPGGETLRFEVQDSGMGIPPEKQRKLFHAFSQISRYDQHKQSGTGLGLAISRKLVNLMGGTIGIESTVGAGSTFWFEIPIVDLTAVPPGAVTPITDSTPPRAAVTSNKDQQLARILVVEDHKVNQMVARGMLTKLGYHITLAEDGYQALDYLRTESFALVLMDIQMPGISGVETTRRIRAEFPQLAAMPIIALTANAMKGDELEYLAAGMNDCLTKPIQMDVLATTLRAWCPATT</sequence>
<evidence type="ECO:0000256" key="8">
    <source>
        <dbReference type="ARBA" id="ARBA00023012"/>
    </source>
</evidence>
<keyword evidence="4" id="KW-0808">Transferase</keyword>
<evidence type="ECO:0000256" key="12">
    <source>
        <dbReference type="SAM" id="Coils"/>
    </source>
</evidence>
<dbReference type="Pfam" id="PF00512">
    <property type="entry name" value="HisKA"/>
    <property type="match status" value="1"/>
</dbReference>
<dbReference type="InterPro" id="IPR011006">
    <property type="entry name" value="CheY-like_superfamily"/>
</dbReference>
<evidence type="ECO:0000259" key="13">
    <source>
        <dbReference type="PROSITE" id="PS50109"/>
    </source>
</evidence>
<dbReference type="SUPFAM" id="SSF55874">
    <property type="entry name" value="ATPase domain of HSP90 chaperone/DNA topoisomerase II/histidine kinase"/>
    <property type="match status" value="1"/>
</dbReference>
<organism evidence="15 16">
    <name type="scientific">Thiothrix lacustris</name>
    <dbReference type="NCBI Taxonomy" id="525917"/>
    <lineage>
        <taxon>Bacteria</taxon>
        <taxon>Pseudomonadati</taxon>
        <taxon>Pseudomonadota</taxon>
        <taxon>Gammaproteobacteria</taxon>
        <taxon>Thiotrichales</taxon>
        <taxon>Thiotrichaceae</taxon>
        <taxon>Thiothrix</taxon>
    </lineage>
</organism>
<dbReference type="CDD" id="cd00082">
    <property type="entry name" value="HisKA"/>
    <property type="match status" value="1"/>
</dbReference>
<dbReference type="InterPro" id="IPR003594">
    <property type="entry name" value="HATPase_dom"/>
</dbReference>
<comment type="subunit">
    <text evidence="9">At low DSF concentrations, interacts with RpfF.</text>
</comment>
<dbReference type="InterPro" id="IPR036097">
    <property type="entry name" value="HisK_dim/P_sf"/>
</dbReference>
<evidence type="ECO:0000256" key="10">
    <source>
        <dbReference type="ARBA" id="ARBA00068150"/>
    </source>
</evidence>
<evidence type="ECO:0000256" key="3">
    <source>
        <dbReference type="ARBA" id="ARBA00022553"/>
    </source>
</evidence>
<feature type="coiled-coil region" evidence="12">
    <location>
        <begin position="19"/>
        <end position="78"/>
    </location>
</feature>
<feature type="domain" description="Response regulatory" evidence="14">
    <location>
        <begin position="341"/>
        <end position="458"/>
    </location>
</feature>
<protein>
    <recommendedName>
        <fullName evidence="10">Sensory/regulatory protein RpfC</fullName>
        <ecNumber evidence="2">2.7.13.3</ecNumber>
    </recommendedName>
</protein>
<dbReference type="PROSITE" id="PS50109">
    <property type="entry name" value="HIS_KIN"/>
    <property type="match status" value="1"/>
</dbReference>
<keyword evidence="5" id="KW-0547">Nucleotide-binding</keyword>
<feature type="modified residue" description="4-aspartylphosphate" evidence="11">
    <location>
        <position position="390"/>
    </location>
</feature>